<dbReference type="CDD" id="cd02440">
    <property type="entry name" value="AdoMet_MTases"/>
    <property type="match status" value="1"/>
</dbReference>
<evidence type="ECO:0000313" key="2">
    <source>
        <dbReference type="EMBL" id="QSE98355.1"/>
    </source>
</evidence>
<evidence type="ECO:0000259" key="1">
    <source>
        <dbReference type="Pfam" id="PF13649"/>
    </source>
</evidence>
<keyword evidence="2" id="KW-0489">Methyltransferase</keyword>
<dbReference type="RefSeq" id="WP_205722869.1">
    <property type="nucleotide sequence ID" value="NZ_CP070608.1"/>
</dbReference>
<keyword evidence="3" id="KW-1185">Reference proteome</keyword>
<dbReference type="EMBL" id="CP070608">
    <property type="protein sequence ID" value="QSE98355.1"/>
    <property type="molecule type" value="Genomic_DNA"/>
</dbReference>
<dbReference type="AlphaFoldDB" id="A0A974WHR1"/>
<keyword evidence="2" id="KW-0808">Transferase</keyword>
<dbReference type="InterPro" id="IPR029063">
    <property type="entry name" value="SAM-dependent_MTases_sf"/>
</dbReference>
<protein>
    <submittedName>
        <fullName evidence="2">Class I SAM-dependent methyltransferase</fullName>
    </submittedName>
</protein>
<dbReference type="Proteomes" id="UP000662783">
    <property type="component" value="Chromosome"/>
</dbReference>
<dbReference type="GO" id="GO:0008168">
    <property type="term" value="F:methyltransferase activity"/>
    <property type="evidence" value="ECO:0007669"/>
    <property type="project" value="UniProtKB-KW"/>
</dbReference>
<dbReference type="InterPro" id="IPR041698">
    <property type="entry name" value="Methyltransf_25"/>
</dbReference>
<evidence type="ECO:0000313" key="3">
    <source>
        <dbReference type="Proteomes" id="UP000662783"/>
    </source>
</evidence>
<sequence>MNNFNRVSFFYDWLAKLVFGRSILNSQTAFFSYLKEGDEILICGGGTGQILKELEKLNIKLRIDYVEKSKKMIDRAKEMAPLNKLDIQFIQKDIFDVQLKKYQIVITPFFLDVFKEENLIKLIDKLSSSLQTTGFWLCTDFKRTNQRWKDIFIQFMYWFFRLTTNLEGNLLLDFESSIVKSGCKKLRSATYFHEMIEAGLYQKL</sequence>
<dbReference type="KEGG" id="fuv:JR347_04565"/>
<proteinExistence type="predicted"/>
<dbReference type="Gene3D" id="3.40.50.150">
    <property type="entry name" value="Vaccinia Virus protein VP39"/>
    <property type="match status" value="1"/>
</dbReference>
<accession>A0A974WHR1</accession>
<name>A0A974WHR1_9BACT</name>
<organism evidence="2 3">
    <name type="scientific">Fulvivirga lutea</name>
    <dbReference type="NCBI Taxonomy" id="2810512"/>
    <lineage>
        <taxon>Bacteria</taxon>
        <taxon>Pseudomonadati</taxon>
        <taxon>Bacteroidota</taxon>
        <taxon>Cytophagia</taxon>
        <taxon>Cytophagales</taxon>
        <taxon>Fulvivirgaceae</taxon>
        <taxon>Fulvivirga</taxon>
    </lineage>
</organism>
<gene>
    <name evidence="2" type="ORF">JR347_04565</name>
</gene>
<dbReference type="GO" id="GO:0032259">
    <property type="term" value="P:methylation"/>
    <property type="evidence" value="ECO:0007669"/>
    <property type="project" value="UniProtKB-KW"/>
</dbReference>
<dbReference type="SUPFAM" id="SSF53335">
    <property type="entry name" value="S-adenosyl-L-methionine-dependent methyltransferases"/>
    <property type="match status" value="1"/>
</dbReference>
<feature type="domain" description="Methyltransferase" evidence="1">
    <location>
        <begin position="40"/>
        <end position="134"/>
    </location>
</feature>
<reference evidence="2" key="1">
    <citation type="submission" date="2021-02" db="EMBL/GenBank/DDBJ databases">
        <title>Fulvivirga sp. S481 isolated from sea water.</title>
        <authorList>
            <person name="Bae S.S."/>
            <person name="Baek K."/>
        </authorList>
    </citation>
    <scope>NUCLEOTIDE SEQUENCE</scope>
    <source>
        <strain evidence="2">S481</strain>
    </source>
</reference>
<dbReference type="Pfam" id="PF13649">
    <property type="entry name" value="Methyltransf_25"/>
    <property type="match status" value="1"/>
</dbReference>